<dbReference type="PANTHER" id="PTHR11207">
    <property type="entry name" value="RIBONUCLEASE III"/>
    <property type="match status" value="1"/>
</dbReference>
<feature type="domain" description="RNase III" evidence="11">
    <location>
        <begin position="4"/>
        <end position="134"/>
    </location>
</feature>
<dbReference type="InterPro" id="IPR011907">
    <property type="entry name" value="RNase_III"/>
</dbReference>
<keyword evidence="5 9" id="KW-0540">Nuclease</keyword>
<dbReference type="PROSITE" id="PS50142">
    <property type="entry name" value="RNASE_3_2"/>
    <property type="match status" value="1"/>
</dbReference>
<keyword evidence="9" id="KW-0963">Cytoplasm</keyword>
<feature type="binding site" evidence="9">
    <location>
        <position position="120"/>
    </location>
    <ligand>
        <name>Mg(2+)</name>
        <dbReference type="ChEBI" id="CHEBI:18420"/>
    </ligand>
</feature>
<evidence type="ECO:0000256" key="8">
    <source>
        <dbReference type="ARBA" id="ARBA00022884"/>
    </source>
</evidence>
<proteinExistence type="inferred from homology"/>
<keyword evidence="4 9" id="KW-0819">tRNA processing</keyword>
<sequence length="230" mass="26272">MMDLSELERSIGLTLKNKKLFQQAFTHTSFAHERKNSGKFPDNERLEFLGDAVLELAVSEYLFHRYPQMSEGELTRTRARVVCEASLASFAKELDFGRFVRLGKGEEMTGGRTRPSLLADVFEAFIGALFLDQGLDEVRRFLTRLVFPKINDEWLANMLDAKSQLQELVQQERLGALEYRIVDMQGPAHDRHFVAEVYLEDRCLGQGAGRSKKEAEQQAALIALKTWKAR</sequence>
<evidence type="ECO:0000259" key="10">
    <source>
        <dbReference type="PROSITE" id="PS50137"/>
    </source>
</evidence>
<evidence type="ECO:0000313" key="12">
    <source>
        <dbReference type="EMBL" id="UWE02631.1"/>
    </source>
</evidence>
<keyword evidence="9" id="KW-0460">Magnesium</keyword>
<dbReference type="CDD" id="cd00593">
    <property type="entry name" value="RIBOc"/>
    <property type="match status" value="1"/>
</dbReference>
<dbReference type="Proteomes" id="UP001058650">
    <property type="component" value="Chromosome"/>
</dbReference>
<protein>
    <recommendedName>
        <fullName evidence="9">Ribonuclease 3</fullName>
        <ecNumber evidence="9">3.1.26.3</ecNumber>
    </recommendedName>
    <alternativeName>
        <fullName evidence="9">Ribonuclease III</fullName>
        <shortName evidence="9">RNase III</shortName>
    </alternativeName>
</protein>
<dbReference type="Pfam" id="PF14622">
    <property type="entry name" value="Ribonucleas_3_3"/>
    <property type="match status" value="1"/>
</dbReference>
<comment type="subcellular location">
    <subcellularLocation>
        <location evidence="9">Cytoplasm</location>
    </subcellularLocation>
</comment>
<dbReference type="Pfam" id="PF00035">
    <property type="entry name" value="dsrm"/>
    <property type="match status" value="1"/>
</dbReference>
<comment type="similarity">
    <text evidence="2">Belongs to the ribonuclease III family.</text>
</comment>
<dbReference type="PROSITE" id="PS00517">
    <property type="entry name" value="RNASE_3_1"/>
    <property type="match status" value="1"/>
</dbReference>
<dbReference type="InterPro" id="IPR014720">
    <property type="entry name" value="dsRBD_dom"/>
</dbReference>
<reference evidence="12" key="1">
    <citation type="submission" date="2022-08" db="EMBL/GenBank/DDBJ databases">
        <title>The complete genome sequence of the thermophilic bacterium Laceyella sacchari FBKL4.010 reveals the basis for tetramethylpyrazine biosynthesis in Moutai-flavor Daqu.</title>
        <authorList>
            <person name="Li D."/>
            <person name="Huang W."/>
            <person name="Wang C."/>
            <person name="Qiu S."/>
        </authorList>
    </citation>
    <scope>NUCLEOTIDE SEQUENCE</scope>
    <source>
        <strain evidence="12">FBKL4.014</strain>
    </source>
</reference>
<keyword evidence="3 9" id="KW-0507">mRNA processing</keyword>
<dbReference type="SUPFAM" id="SSF54768">
    <property type="entry name" value="dsRNA-binding domain-like"/>
    <property type="match status" value="1"/>
</dbReference>
<dbReference type="PANTHER" id="PTHR11207:SF0">
    <property type="entry name" value="RIBONUCLEASE 3"/>
    <property type="match status" value="1"/>
</dbReference>
<dbReference type="NCBIfam" id="TIGR02191">
    <property type="entry name" value="RNaseIII"/>
    <property type="match status" value="1"/>
</dbReference>
<dbReference type="SMART" id="SM00358">
    <property type="entry name" value="DSRM"/>
    <property type="match status" value="1"/>
</dbReference>
<comment type="catalytic activity">
    <reaction evidence="1 9">
        <text>Endonucleolytic cleavage to 5'-phosphomonoester.</text>
        <dbReference type="EC" id="3.1.26.3"/>
    </reaction>
</comment>
<keyword evidence="8 9" id="KW-0694">RNA-binding</keyword>
<evidence type="ECO:0000256" key="7">
    <source>
        <dbReference type="ARBA" id="ARBA00022801"/>
    </source>
</evidence>
<name>A0ABY5TZ02_LACSH</name>
<dbReference type="PROSITE" id="PS50137">
    <property type="entry name" value="DS_RBD"/>
    <property type="match status" value="1"/>
</dbReference>
<dbReference type="SMART" id="SM00535">
    <property type="entry name" value="RIBOc"/>
    <property type="match status" value="1"/>
</dbReference>
<dbReference type="InterPro" id="IPR000999">
    <property type="entry name" value="RNase_III_dom"/>
</dbReference>
<keyword evidence="13" id="KW-1185">Reference proteome</keyword>
<feature type="domain" description="DRBM" evidence="10">
    <location>
        <begin position="160"/>
        <end position="229"/>
    </location>
</feature>
<feature type="active site" evidence="9">
    <location>
        <position position="51"/>
    </location>
</feature>
<comment type="cofactor">
    <cofactor evidence="9">
        <name>Mg(2+)</name>
        <dbReference type="ChEBI" id="CHEBI:18420"/>
    </cofactor>
</comment>
<organism evidence="12 13">
    <name type="scientific">Laceyella sacchari</name>
    <name type="common">Thermoactinomyces thalpophilus</name>
    <dbReference type="NCBI Taxonomy" id="37482"/>
    <lineage>
        <taxon>Bacteria</taxon>
        <taxon>Bacillati</taxon>
        <taxon>Bacillota</taxon>
        <taxon>Bacilli</taxon>
        <taxon>Bacillales</taxon>
        <taxon>Thermoactinomycetaceae</taxon>
        <taxon>Laceyella</taxon>
    </lineage>
</organism>
<dbReference type="Gene3D" id="3.30.160.20">
    <property type="match status" value="1"/>
</dbReference>
<dbReference type="GO" id="GO:0004525">
    <property type="term" value="F:ribonuclease III activity"/>
    <property type="evidence" value="ECO:0007669"/>
    <property type="project" value="UniProtKB-EC"/>
</dbReference>
<keyword evidence="9" id="KW-0698">rRNA processing</keyword>
<dbReference type="HAMAP" id="MF_00104">
    <property type="entry name" value="RNase_III"/>
    <property type="match status" value="1"/>
</dbReference>
<dbReference type="CDD" id="cd10845">
    <property type="entry name" value="DSRM_RNAse_III_family"/>
    <property type="match status" value="1"/>
</dbReference>
<keyword evidence="6 9" id="KW-0255">Endonuclease</keyword>
<comment type="subunit">
    <text evidence="9">Homodimer.</text>
</comment>
<dbReference type="Gene3D" id="1.10.1520.10">
    <property type="entry name" value="Ribonuclease III domain"/>
    <property type="match status" value="1"/>
</dbReference>
<dbReference type="EMBL" id="CP103866">
    <property type="protein sequence ID" value="UWE02631.1"/>
    <property type="molecule type" value="Genomic_DNA"/>
</dbReference>
<accession>A0ABY5TZ02</accession>
<evidence type="ECO:0000313" key="13">
    <source>
        <dbReference type="Proteomes" id="UP001058650"/>
    </source>
</evidence>
<evidence type="ECO:0000256" key="2">
    <source>
        <dbReference type="ARBA" id="ARBA00010183"/>
    </source>
</evidence>
<keyword evidence="9" id="KW-0699">rRNA-binding</keyword>
<feature type="active site" evidence="9">
    <location>
        <position position="123"/>
    </location>
</feature>
<evidence type="ECO:0000256" key="1">
    <source>
        <dbReference type="ARBA" id="ARBA00000109"/>
    </source>
</evidence>
<evidence type="ECO:0000256" key="6">
    <source>
        <dbReference type="ARBA" id="ARBA00022759"/>
    </source>
</evidence>
<feature type="binding site" evidence="9">
    <location>
        <position position="123"/>
    </location>
    <ligand>
        <name>Mg(2+)</name>
        <dbReference type="ChEBI" id="CHEBI:18420"/>
    </ligand>
</feature>
<keyword evidence="7 9" id="KW-0378">Hydrolase</keyword>
<dbReference type="SUPFAM" id="SSF69065">
    <property type="entry name" value="RNase III domain-like"/>
    <property type="match status" value="1"/>
</dbReference>
<dbReference type="EC" id="3.1.26.3" evidence="9"/>
<feature type="binding site" evidence="9">
    <location>
        <position position="47"/>
    </location>
    <ligand>
        <name>Mg(2+)</name>
        <dbReference type="ChEBI" id="CHEBI:18420"/>
    </ligand>
</feature>
<gene>
    <name evidence="9 12" type="primary">rnc</name>
    <name evidence="12" type="ORF">NYR52_10795</name>
</gene>
<keyword evidence="9" id="KW-0479">Metal-binding</keyword>
<evidence type="ECO:0000256" key="5">
    <source>
        <dbReference type="ARBA" id="ARBA00022722"/>
    </source>
</evidence>
<comment type="function">
    <text evidence="9">Digests double-stranded RNA. Involved in the processing of primary rRNA transcript to yield the immediate precursors to the large and small rRNAs (23S and 16S). Processes some mRNAs, and tRNAs when they are encoded in the rRNA operon. Processes pre-crRNA and tracrRNA of type II CRISPR loci if present in the organism.</text>
</comment>
<evidence type="ECO:0000256" key="4">
    <source>
        <dbReference type="ARBA" id="ARBA00022694"/>
    </source>
</evidence>
<evidence type="ECO:0000259" key="11">
    <source>
        <dbReference type="PROSITE" id="PS50142"/>
    </source>
</evidence>
<evidence type="ECO:0000256" key="3">
    <source>
        <dbReference type="ARBA" id="ARBA00022664"/>
    </source>
</evidence>
<dbReference type="InterPro" id="IPR036389">
    <property type="entry name" value="RNase_III_sf"/>
</dbReference>
<evidence type="ECO:0000256" key="9">
    <source>
        <dbReference type="HAMAP-Rule" id="MF_00104"/>
    </source>
</evidence>